<organism evidence="6 7">
    <name type="scientific">Bacillus thuringiensis</name>
    <dbReference type="NCBI Taxonomy" id="1428"/>
    <lineage>
        <taxon>Bacteria</taxon>
        <taxon>Bacillati</taxon>
        <taxon>Bacillota</taxon>
        <taxon>Bacilli</taxon>
        <taxon>Bacillales</taxon>
        <taxon>Bacillaceae</taxon>
        <taxon>Bacillus</taxon>
        <taxon>Bacillus cereus group</taxon>
    </lineage>
</organism>
<dbReference type="GO" id="GO:0016853">
    <property type="term" value="F:isomerase activity"/>
    <property type="evidence" value="ECO:0007669"/>
    <property type="project" value="UniProtKB-KW"/>
</dbReference>
<feature type="signal peptide" evidence="4">
    <location>
        <begin position="1"/>
        <end position="34"/>
    </location>
</feature>
<proteinExistence type="predicted"/>
<comment type="caution">
    <text evidence="6">The sequence shown here is derived from an EMBL/GenBank/DDBJ whole genome shotgun (WGS) entry which is preliminary data.</text>
</comment>
<dbReference type="InterPro" id="IPR052052">
    <property type="entry name" value="Polysaccharide_Lyase_9"/>
</dbReference>
<name>A0AB36TPN5_BACTU</name>
<dbReference type="Gene3D" id="2.160.20.10">
    <property type="entry name" value="Single-stranded right-handed beta-helix, Pectin lyase-like"/>
    <property type="match status" value="1"/>
</dbReference>
<dbReference type="AlphaFoldDB" id="A0AB36TPN5"/>
<evidence type="ECO:0000259" key="5">
    <source>
        <dbReference type="Pfam" id="PF22842"/>
    </source>
</evidence>
<keyword evidence="2" id="KW-0964">Secreted</keyword>
<dbReference type="GO" id="GO:0005576">
    <property type="term" value="C:extracellular region"/>
    <property type="evidence" value="ECO:0007669"/>
    <property type="project" value="UniProtKB-SubCell"/>
</dbReference>
<dbReference type="SUPFAM" id="SSF51126">
    <property type="entry name" value="Pectin lyase-like"/>
    <property type="match status" value="1"/>
</dbReference>
<evidence type="ECO:0000256" key="1">
    <source>
        <dbReference type="ARBA" id="ARBA00004613"/>
    </source>
</evidence>
<comment type="subcellular location">
    <subcellularLocation>
        <location evidence="1">Secreted</location>
    </subcellularLocation>
</comment>
<dbReference type="GO" id="GO:0016837">
    <property type="term" value="F:carbon-oxygen lyase activity, acting on polysaccharides"/>
    <property type="evidence" value="ECO:0007669"/>
    <property type="project" value="TreeGrafter"/>
</dbReference>
<keyword evidence="6" id="KW-0413">Isomerase</keyword>
<keyword evidence="3 4" id="KW-0732">Signal</keyword>
<dbReference type="Proteomes" id="UP000223839">
    <property type="component" value="Unassembled WGS sequence"/>
</dbReference>
<sequence length="181" mass="19892">MKYQTLFPLLKKSLFIFILSFSMLIFTLPASTFAQSNNNANPVTNYYVSPTGNDLNPGTFDQPFATIQKAANVAKEGSTIYIRGGVYNQKVRVARSGASGAPITFQNYHDEKVILDDSKVKLEDDGLFTIEDKNYIQVKGLDPTHTKLAVVGDVNRSDSIVLAATPPLKALGLKKNVWFGI</sequence>
<evidence type="ECO:0000256" key="3">
    <source>
        <dbReference type="ARBA" id="ARBA00022729"/>
    </source>
</evidence>
<dbReference type="EMBL" id="NUYG01000066">
    <property type="protein sequence ID" value="PFM85864.1"/>
    <property type="molecule type" value="Genomic_DNA"/>
</dbReference>
<feature type="chain" id="PRO_5044284763" evidence="4">
    <location>
        <begin position="35"/>
        <end position="181"/>
    </location>
</feature>
<evidence type="ECO:0000256" key="4">
    <source>
        <dbReference type="SAM" id="SignalP"/>
    </source>
</evidence>
<feature type="domain" description="Pel9A-like right handed beta-helix region" evidence="5">
    <location>
        <begin position="45"/>
        <end position="105"/>
    </location>
</feature>
<dbReference type="PANTHER" id="PTHR40088:SF2">
    <property type="entry name" value="SECRETED SUGAR HYDROLASE"/>
    <property type="match status" value="1"/>
</dbReference>
<evidence type="ECO:0000313" key="7">
    <source>
        <dbReference type="Proteomes" id="UP000223839"/>
    </source>
</evidence>
<dbReference type="InterPro" id="IPR012334">
    <property type="entry name" value="Pectin_lyas_fold"/>
</dbReference>
<evidence type="ECO:0000256" key="2">
    <source>
        <dbReference type="ARBA" id="ARBA00022525"/>
    </source>
</evidence>
<protein>
    <submittedName>
        <fullName evidence="6">Sugar isomerase</fullName>
    </submittedName>
</protein>
<dbReference type="InterPro" id="IPR011050">
    <property type="entry name" value="Pectin_lyase_fold/virulence"/>
</dbReference>
<reference evidence="6 7" key="1">
    <citation type="submission" date="2017-09" db="EMBL/GenBank/DDBJ databases">
        <title>Large-scale bioinformatics analysis of Bacillus genomes uncovers conserved roles of natural products in bacterial physiology.</title>
        <authorList>
            <consortium name="Agbiome Team Llc"/>
            <person name="Bleich R.M."/>
            <person name="Grubbs K.J."/>
            <person name="Santa Maria K.C."/>
            <person name="Allen S.E."/>
            <person name="Farag S."/>
            <person name="Shank E.A."/>
            <person name="Bowers A."/>
        </authorList>
    </citation>
    <scope>NUCLEOTIDE SEQUENCE [LARGE SCALE GENOMIC DNA]</scope>
    <source>
        <strain evidence="6 7">AFS077661</strain>
    </source>
</reference>
<dbReference type="Pfam" id="PF22842">
    <property type="entry name" value="Pel9A-like_beta_helix"/>
    <property type="match status" value="1"/>
</dbReference>
<accession>A0AB36TPN5</accession>
<dbReference type="PANTHER" id="PTHR40088">
    <property type="entry name" value="PECTATE LYASE (EUROFUNG)"/>
    <property type="match status" value="1"/>
</dbReference>
<gene>
    <name evidence="6" type="ORF">COJ61_26590</name>
</gene>
<evidence type="ECO:0000313" key="6">
    <source>
        <dbReference type="EMBL" id="PFM85864.1"/>
    </source>
</evidence>
<dbReference type="InterPro" id="IPR053868">
    <property type="entry name" value="Pel9A-like_beta_helix"/>
</dbReference>